<protein>
    <recommendedName>
        <fullName evidence="5">Lipoprotein</fullName>
    </recommendedName>
</protein>
<feature type="region of interest" description="Disordered" evidence="1">
    <location>
        <begin position="111"/>
        <end position="135"/>
    </location>
</feature>
<feature type="compositionally biased region" description="Polar residues" evidence="1">
    <location>
        <begin position="126"/>
        <end position="135"/>
    </location>
</feature>
<accession>A0ABW5WGZ4</accession>
<keyword evidence="4" id="KW-1185">Reference proteome</keyword>
<dbReference type="RefSeq" id="WP_377385310.1">
    <property type="nucleotide sequence ID" value="NZ_JBHSAN010000005.1"/>
</dbReference>
<evidence type="ECO:0000256" key="2">
    <source>
        <dbReference type="SAM" id="SignalP"/>
    </source>
</evidence>
<feature type="signal peptide" evidence="2">
    <location>
        <begin position="1"/>
        <end position="20"/>
    </location>
</feature>
<reference evidence="4" key="1">
    <citation type="journal article" date="2019" name="Int. J. Syst. Evol. Microbiol.">
        <title>The Global Catalogue of Microorganisms (GCM) 10K type strain sequencing project: providing services to taxonomists for standard genome sequencing and annotation.</title>
        <authorList>
            <consortium name="The Broad Institute Genomics Platform"/>
            <consortium name="The Broad Institute Genome Sequencing Center for Infectious Disease"/>
            <person name="Wu L."/>
            <person name="Ma J."/>
        </authorList>
    </citation>
    <scope>NUCLEOTIDE SEQUENCE [LARGE SCALE GENOMIC DNA]</scope>
    <source>
        <strain evidence="4">IBRC-M 10906</strain>
    </source>
</reference>
<sequence length="135" mass="14772">MALLCVFMMSRRLKRLSAGAALGCAAWVLAGCANMTWDQKLEALRAAADRGADAHYVLLTKEQKPTKDTCSQNYEVFMGSGNTPPDEFGHGASSQEWRDLHLSYFVDSCVTGKPRQPHTRPPDKPTPTTNTSNLG</sequence>
<keyword evidence="2" id="KW-0732">Signal</keyword>
<feature type="chain" id="PRO_5046441018" description="Lipoprotein" evidence="2">
    <location>
        <begin position="21"/>
        <end position="135"/>
    </location>
</feature>
<dbReference type="Proteomes" id="UP001597478">
    <property type="component" value="Unassembled WGS sequence"/>
</dbReference>
<evidence type="ECO:0000313" key="3">
    <source>
        <dbReference type="EMBL" id="MFD2803248.1"/>
    </source>
</evidence>
<comment type="caution">
    <text evidence="3">The sequence shown here is derived from an EMBL/GenBank/DDBJ whole genome shotgun (WGS) entry which is preliminary data.</text>
</comment>
<proteinExistence type="predicted"/>
<gene>
    <name evidence="3" type="ORF">ACFS2C_28040</name>
</gene>
<evidence type="ECO:0000256" key="1">
    <source>
        <dbReference type="SAM" id="MobiDB-lite"/>
    </source>
</evidence>
<name>A0ABW5WGZ4_9PSEU</name>
<evidence type="ECO:0000313" key="4">
    <source>
        <dbReference type="Proteomes" id="UP001597478"/>
    </source>
</evidence>
<organism evidence="3 4">
    <name type="scientific">Prauserella oleivorans</name>
    <dbReference type="NCBI Taxonomy" id="1478153"/>
    <lineage>
        <taxon>Bacteria</taxon>
        <taxon>Bacillati</taxon>
        <taxon>Actinomycetota</taxon>
        <taxon>Actinomycetes</taxon>
        <taxon>Pseudonocardiales</taxon>
        <taxon>Pseudonocardiaceae</taxon>
        <taxon>Prauserella</taxon>
    </lineage>
</organism>
<evidence type="ECO:0008006" key="5">
    <source>
        <dbReference type="Google" id="ProtNLM"/>
    </source>
</evidence>
<dbReference type="EMBL" id="JBHUOF010000051">
    <property type="protein sequence ID" value="MFD2803248.1"/>
    <property type="molecule type" value="Genomic_DNA"/>
</dbReference>